<evidence type="ECO:0000256" key="1">
    <source>
        <dbReference type="SAM" id="Phobius"/>
    </source>
</evidence>
<keyword evidence="1" id="KW-0472">Membrane</keyword>
<sequence length="132" mass="13882">MATIVFPSVLSLLTAGTVVWLMPLAPEGVVMQWWDGRPSRYASPAELLVMPACALLVIILGQVAARAWNRREARLGLAIVNGVNATLNVFAVSLLVGQLEGSASKIVPVIAIGISFLAGVLVAVGTFLSTRE</sequence>
<feature type="transmembrane region" description="Helical" evidence="1">
    <location>
        <begin position="45"/>
        <end position="65"/>
    </location>
</feature>
<dbReference type="EMBL" id="JACCBD010000001">
    <property type="protein sequence ID" value="NYD25365.1"/>
    <property type="molecule type" value="Genomic_DNA"/>
</dbReference>
<reference evidence="2 3" key="1">
    <citation type="submission" date="2020-07" db="EMBL/GenBank/DDBJ databases">
        <title>Sequencing the genomes of 1000 actinobacteria strains.</title>
        <authorList>
            <person name="Klenk H.-P."/>
        </authorList>
    </citation>
    <scope>NUCLEOTIDE SEQUENCE [LARGE SCALE GENOMIC DNA]</scope>
    <source>
        <strain evidence="2 3">DSM 17380</strain>
    </source>
</reference>
<keyword evidence="1" id="KW-0812">Transmembrane</keyword>
<evidence type="ECO:0000313" key="3">
    <source>
        <dbReference type="Proteomes" id="UP000586095"/>
    </source>
</evidence>
<protein>
    <recommendedName>
        <fullName evidence="4">DUF1648 domain-containing protein</fullName>
    </recommendedName>
</protein>
<feature type="transmembrane region" description="Helical" evidence="1">
    <location>
        <begin position="77"/>
        <end position="97"/>
    </location>
</feature>
<evidence type="ECO:0000313" key="2">
    <source>
        <dbReference type="EMBL" id="NYD25365.1"/>
    </source>
</evidence>
<organism evidence="2 3">
    <name type="scientific">Leucobacter aridicollis</name>
    <dbReference type="NCBI Taxonomy" id="283878"/>
    <lineage>
        <taxon>Bacteria</taxon>
        <taxon>Bacillati</taxon>
        <taxon>Actinomycetota</taxon>
        <taxon>Actinomycetes</taxon>
        <taxon>Micrococcales</taxon>
        <taxon>Microbacteriaceae</taxon>
        <taxon>Leucobacter</taxon>
    </lineage>
</organism>
<proteinExistence type="predicted"/>
<evidence type="ECO:0008006" key="4">
    <source>
        <dbReference type="Google" id="ProtNLM"/>
    </source>
</evidence>
<comment type="caution">
    <text evidence="2">The sequence shown here is derived from an EMBL/GenBank/DDBJ whole genome shotgun (WGS) entry which is preliminary data.</text>
</comment>
<dbReference type="Proteomes" id="UP000586095">
    <property type="component" value="Unassembled WGS sequence"/>
</dbReference>
<dbReference type="AlphaFoldDB" id="A0A852R106"/>
<dbReference type="RefSeq" id="WP_185985867.1">
    <property type="nucleotide sequence ID" value="NZ_BAAALZ010000003.1"/>
</dbReference>
<feature type="transmembrane region" description="Helical" evidence="1">
    <location>
        <begin position="109"/>
        <end position="128"/>
    </location>
</feature>
<keyword evidence="1" id="KW-1133">Transmembrane helix</keyword>
<accession>A0A852R106</accession>
<gene>
    <name evidence="2" type="ORF">BJ960_000168</name>
</gene>
<keyword evidence="3" id="KW-1185">Reference proteome</keyword>
<name>A0A852R106_9MICO</name>